<feature type="chain" id="PRO_5043929988" description="DUF4384 domain-containing protein" evidence="2">
    <location>
        <begin position="33"/>
        <end position="404"/>
    </location>
</feature>
<accession>A0AAU7CB88</accession>
<evidence type="ECO:0008006" key="4">
    <source>
        <dbReference type="Google" id="ProtNLM"/>
    </source>
</evidence>
<name>A0AAU7CB88_9BACT</name>
<feature type="compositionally biased region" description="Basic and acidic residues" evidence="1">
    <location>
        <begin position="382"/>
        <end position="392"/>
    </location>
</feature>
<evidence type="ECO:0000256" key="1">
    <source>
        <dbReference type="SAM" id="MobiDB-lite"/>
    </source>
</evidence>
<dbReference type="RefSeq" id="WP_406695168.1">
    <property type="nucleotide sequence ID" value="NZ_CP155447.1"/>
</dbReference>
<proteinExistence type="predicted"/>
<gene>
    <name evidence="3" type="ORF">V5E97_29440</name>
</gene>
<dbReference type="EMBL" id="CP155447">
    <property type="protein sequence ID" value="XBH02425.1"/>
    <property type="molecule type" value="Genomic_DNA"/>
</dbReference>
<protein>
    <recommendedName>
        <fullName evidence="4">DUF4384 domain-containing protein</fullName>
    </recommendedName>
</protein>
<feature type="signal peptide" evidence="2">
    <location>
        <begin position="1"/>
        <end position="32"/>
    </location>
</feature>
<keyword evidence="2" id="KW-0732">Signal</keyword>
<evidence type="ECO:0000313" key="3">
    <source>
        <dbReference type="EMBL" id="XBH02425.1"/>
    </source>
</evidence>
<feature type="region of interest" description="Disordered" evidence="1">
    <location>
        <begin position="365"/>
        <end position="404"/>
    </location>
</feature>
<reference evidence="3" key="1">
    <citation type="submission" date="2024-05" db="EMBL/GenBank/DDBJ databases">
        <title>Planctomycetes of the genus Singulisphaera possess chitinolytic capabilities.</title>
        <authorList>
            <person name="Ivanova A."/>
        </authorList>
    </citation>
    <scope>NUCLEOTIDE SEQUENCE</scope>
    <source>
        <strain evidence="3">Ch08T</strain>
    </source>
</reference>
<sequence>MKANAHCLFQWVTRMAVLMAAGLIASPRPATAQEPPASATLEEIVLDAAKSIADLAGKESVMVGQIVPSKDLENSNGGPGIERLIEDSLRSLKTVTVLPNGASFEVTGSVFFVATPSQEPIEVGLKVIRLNLKLTKAATGEESSVPITRFIKNNTQIIRIVQPSGSLPLDPTKPDPEQRAERNKTIQELLKNPQSFIDPAHPSLVSSAKESPYKVEILAGPLGDGSVRPTRGRDATAETNGLPFVNIARGEVYEIRIHNTSPGEVAAQVFIDNIGVFAFSDDHDPNDPSRPKYSHVIIPGAKGGEAVVETIPGWHKSLKSEPNYQAFLVTAYGQGASSKLGQSAHGKVGVIQVLFSRCFALAQDGKSKSPGNETGFGPGRNIEQEEAHREIEPPIDSVSVRYTR</sequence>
<evidence type="ECO:0000256" key="2">
    <source>
        <dbReference type="SAM" id="SignalP"/>
    </source>
</evidence>
<dbReference type="AlphaFoldDB" id="A0AAU7CB88"/>
<organism evidence="3">
    <name type="scientific">Singulisphaera sp. Ch08</name>
    <dbReference type="NCBI Taxonomy" id="3120278"/>
    <lineage>
        <taxon>Bacteria</taxon>
        <taxon>Pseudomonadati</taxon>
        <taxon>Planctomycetota</taxon>
        <taxon>Planctomycetia</taxon>
        <taxon>Isosphaerales</taxon>
        <taxon>Isosphaeraceae</taxon>
        <taxon>Singulisphaera</taxon>
    </lineage>
</organism>